<dbReference type="FunFam" id="3.20.20.10:FF:000002">
    <property type="entry name" value="Alanine racemase"/>
    <property type="match status" value="1"/>
</dbReference>
<evidence type="ECO:0000256" key="2">
    <source>
        <dbReference type="ARBA" id="ARBA00022898"/>
    </source>
</evidence>
<dbReference type="NCBIfam" id="TIGR00492">
    <property type="entry name" value="alr"/>
    <property type="match status" value="1"/>
</dbReference>
<comment type="similarity">
    <text evidence="4">Belongs to the alanine racemase family.</text>
</comment>
<evidence type="ECO:0000313" key="9">
    <source>
        <dbReference type="Proteomes" id="UP000177690"/>
    </source>
</evidence>
<comment type="catalytic activity">
    <reaction evidence="4">
        <text>L-alanine = D-alanine</text>
        <dbReference type="Rhea" id="RHEA:20249"/>
        <dbReference type="ChEBI" id="CHEBI:57416"/>
        <dbReference type="ChEBI" id="CHEBI:57972"/>
        <dbReference type="EC" id="5.1.1.1"/>
    </reaction>
</comment>
<evidence type="ECO:0000259" key="7">
    <source>
        <dbReference type="SMART" id="SM01005"/>
    </source>
</evidence>
<dbReference type="Pfam" id="PF00842">
    <property type="entry name" value="Ala_racemase_C"/>
    <property type="match status" value="1"/>
</dbReference>
<dbReference type="PROSITE" id="PS00395">
    <property type="entry name" value="ALANINE_RACEMASE"/>
    <property type="match status" value="1"/>
</dbReference>
<dbReference type="InterPro" id="IPR009006">
    <property type="entry name" value="Ala_racemase/Decarboxylase_C"/>
</dbReference>
<dbReference type="SUPFAM" id="SSF50621">
    <property type="entry name" value="Alanine racemase C-terminal domain-like"/>
    <property type="match status" value="1"/>
</dbReference>
<reference evidence="8 9" key="1">
    <citation type="journal article" date="2016" name="Nat. Commun.">
        <title>Thousands of microbial genomes shed light on interconnected biogeochemical processes in an aquifer system.</title>
        <authorList>
            <person name="Anantharaman K."/>
            <person name="Brown C.T."/>
            <person name="Hug L.A."/>
            <person name="Sharon I."/>
            <person name="Castelle C.J."/>
            <person name="Probst A.J."/>
            <person name="Thomas B.C."/>
            <person name="Singh A."/>
            <person name="Wilkins M.J."/>
            <person name="Karaoz U."/>
            <person name="Brodie E.L."/>
            <person name="Williams K.H."/>
            <person name="Hubbard S.S."/>
            <person name="Banfield J.F."/>
        </authorList>
    </citation>
    <scope>NUCLEOTIDE SEQUENCE [LARGE SCALE GENOMIC DNA]</scope>
</reference>
<protein>
    <recommendedName>
        <fullName evidence="4">Alanine racemase</fullName>
        <ecNumber evidence="4">5.1.1.1</ecNumber>
    </recommendedName>
</protein>
<comment type="caution">
    <text evidence="8">The sequence shown here is derived from an EMBL/GenBank/DDBJ whole genome shotgun (WGS) entry which is preliminary data.</text>
</comment>
<dbReference type="Gene3D" id="3.20.20.10">
    <property type="entry name" value="Alanine racemase"/>
    <property type="match status" value="1"/>
</dbReference>
<feature type="binding site" evidence="4 6">
    <location>
        <position position="133"/>
    </location>
    <ligand>
        <name>substrate</name>
    </ligand>
</feature>
<keyword evidence="2 4" id="KW-0663">Pyridoxal phosphate</keyword>
<dbReference type="UniPathway" id="UPA00042">
    <property type="reaction ID" value="UER00497"/>
</dbReference>
<feature type="modified residue" description="N6-(pyridoxal phosphate)lysine" evidence="4 5">
    <location>
        <position position="39"/>
    </location>
</feature>
<dbReference type="GO" id="GO:0030170">
    <property type="term" value="F:pyridoxal phosphate binding"/>
    <property type="evidence" value="ECO:0007669"/>
    <property type="project" value="UniProtKB-UniRule"/>
</dbReference>
<accession>A0A1G1ZSW2</accession>
<dbReference type="InterPro" id="IPR001608">
    <property type="entry name" value="Ala_racemase_N"/>
</dbReference>
<dbReference type="PANTHER" id="PTHR30511:SF0">
    <property type="entry name" value="ALANINE RACEMASE, CATABOLIC-RELATED"/>
    <property type="match status" value="1"/>
</dbReference>
<comment type="cofactor">
    <cofactor evidence="1 4 5">
        <name>pyridoxal 5'-phosphate</name>
        <dbReference type="ChEBI" id="CHEBI:597326"/>
    </cofactor>
</comment>
<name>A0A1G1ZSW2_9BACT</name>
<feature type="domain" description="Alanine racemase C-terminal" evidence="7">
    <location>
        <begin position="249"/>
        <end position="376"/>
    </location>
</feature>
<dbReference type="EMBL" id="MHJL01000020">
    <property type="protein sequence ID" value="OGY67565.1"/>
    <property type="molecule type" value="Genomic_DNA"/>
</dbReference>
<comment type="function">
    <text evidence="4">Catalyzes the interconversion of L-alanine and D-alanine. May also act on other amino acids.</text>
</comment>
<proteinExistence type="inferred from homology"/>
<dbReference type="STRING" id="1798409.A3I24_00425"/>
<dbReference type="Gene3D" id="2.40.37.10">
    <property type="entry name" value="Lyase, Ornithine Decarboxylase, Chain A, domain 1"/>
    <property type="match status" value="1"/>
</dbReference>
<dbReference type="GO" id="GO:0030632">
    <property type="term" value="P:D-alanine biosynthetic process"/>
    <property type="evidence" value="ECO:0007669"/>
    <property type="project" value="UniProtKB-UniRule"/>
</dbReference>
<dbReference type="HAMAP" id="MF_01201">
    <property type="entry name" value="Ala_racemase"/>
    <property type="match status" value="1"/>
</dbReference>
<feature type="binding site" evidence="4 6">
    <location>
        <position position="318"/>
    </location>
    <ligand>
        <name>substrate</name>
    </ligand>
</feature>
<evidence type="ECO:0000256" key="1">
    <source>
        <dbReference type="ARBA" id="ARBA00001933"/>
    </source>
</evidence>
<dbReference type="Pfam" id="PF01168">
    <property type="entry name" value="Ala_racemase_N"/>
    <property type="match status" value="1"/>
</dbReference>
<dbReference type="SUPFAM" id="SSF51419">
    <property type="entry name" value="PLP-binding barrel"/>
    <property type="match status" value="1"/>
</dbReference>
<comment type="pathway">
    <text evidence="4">Amino-acid biosynthesis; D-alanine biosynthesis; D-alanine from L-alanine: step 1/1.</text>
</comment>
<sequence length="376" mass="42458">MSSQNYKTWINLKSSLADHNLKIFRSLIGPKVKLWAVVKSNAYGHGLLTFSKLVNELGVDGFCADSVIEGIKLRDSGIKKPILVLGPTLPNLLAEARRKNITITISNFDLLDRYLKSKEKPDFHLKIDTGMHRQGFYFSEIGKFLKKLRTSNSEPRTRLKGVYTHFASAKDINYTTFTDKQFLEFQKAIQLLEKSGFKNLIKHCAATGATLINNKYHLDAVRIGIGLYGLWPSMELEAQLGNKIKLQPALSWYSVVSEVKDLKKGDYVGYDLVERVIRPSKIAVIPIGYWHGFDRRLSGIGEVLINGRRARVLGRVSMDLIVVDVTGIKCKFGDRATLIGKQGKEEITLYEMARKIGTSHYEVVTRINPLIERTII</sequence>
<dbReference type="GO" id="GO:0005829">
    <property type="term" value="C:cytosol"/>
    <property type="evidence" value="ECO:0007669"/>
    <property type="project" value="TreeGrafter"/>
</dbReference>
<evidence type="ECO:0000256" key="3">
    <source>
        <dbReference type="ARBA" id="ARBA00023235"/>
    </source>
</evidence>
<dbReference type="InterPro" id="IPR011079">
    <property type="entry name" value="Ala_racemase_C"/>
</dbReference>
<dbReference type="PRINTS" id="PR00992">
    <property type="entry name" value="ALARACEMASE"/>
</dbReference>
<dbReference type="EC" id="5.1.1.1" evidence="4"/>
<dbReference type="GO" id="GO:0008784">
    <property type="term" value="F:alanine racemase activity"/>
    <property type="evidence" value="ECO:0007669"/>
    <property type="project" value="UniProtKB-UniRule"/>
</dbReference>
<feature type="active site" description="Proton acceptor; specific for L-alanine" evidence="4">
    <location>
        <position position="270"/>
    </location>
</feature>
<keyword evidence="3 4" id="KW-0413">Isomerase</keyword>
<organism evidence="8 9">
    <name type="scientific">Candidatus Harrisonbacteria bacterium RIFCSPLOWO2_02_FULL_41_13b</name>
    <dbReference type="NCBI Taxonomy" id="1798409"/>
    <lineage>
        <taxon>Bacteria</taxon>
        <taxon>Candidatus Harrisoniibacteriota</taxon>
    </lineage>
</organism>
<gene>
    <name evidence="8" type="ORF">A3I24_00425</name>
</gene>
<dbReference type="InterPro" id="IPR029066">
    <property type="entry name" value="PLP-binding_barrel"/>
</dbReference>
<evidence type="ECO:0000256" key="5">
    <source>
        <dbReference type="PIRSR" id="PIRSR600821-50"/>
    </source>
</evidence>
<evidence type="ECO:0000313" key="8">
    <source>
        <dbReference type="EMBL" id="OGY67565.1"/>
    </source>
</evidence>
<evidence type="ECO:0000256" key="6">
    <source>
        <dbReference type="PIRSR" id="PIRSR600821-52"/>
    </source>
</evidence>
<dbReference type="InterPro" id="IPR020622">
    <property type="entry name" value="Ala_racemase_pyridoxalP-BS"/>
</dbReference>
<dbReference type="PANTHER" id="PTHR30511">
    <property type="entry name" value="ALANINE RACEMASE"/>
    <property type="match status" value="1"/>
</dbReference>
<feature type="active site" description="Proton acceptor; specific for D-alanine" evidence="4">
    <location>
        <position position="39"/>
    </location>
</feature>
<dbReference type="Proteomes" id="UP000177690">
    <property type="component" value="Unassembled WGS sequence"/>
</dbReference>
<dbReference type="AlphaFoldDB" id="A0A1G1ZSW2"/>
<dbReference type="SMART" id="SM01005">
    <property type="entry name" value="Ala_racemase_C"/>
    <property type="match status" value="1"/>
</dbReference>
<evidence type="ECO:0000256" key="4">
    <source>
        <dbReference type="HAMAP-Rule" id="MF_01201"/>
    </source>
</evidence>
<dbReference type="InterPro" id="IPR000821">
    <property type="entry name" value="Ala_racemase"/>
</dbReference>
<dbReference type="CDD" id="cd00430">
    <property type="entry name" value="PLPDE_III_AR"/>
    <property type="match status" value="1"/>
</dbReference>